<evidence type="ECO:0000256" key="1">
    <source>
        <dbReference type="SAM" id="MobiDB-lite"/>
    </source>
</evidence>
<feature type="region of interest" description="Disordered" evidence="1">
    <location>
        <begin position="1"/>
        <end position="56"/>
    </location>
</feature>
<feature type="compositionally biased region" description="Low complexity" evidence="1">
    <location>
        <begin position="36"/>
        <end position="47"/>
    </location>
</feature>
<gene>
    <name evidence="2" type="ORF">SAMN04488505_10158</name>
</gene>
<reference evidence="2 3" key="1">
    <citation type="submission" date="2016-10" db="EMBL/GenBank/DDBJ databases">
        <authorList>
            <person name="de Groot N.N."/>
        </authorList>
    </citation>
    <scope>NUCLEOTIDE SEQUENCE [LARGE SCALE GENOMIC DNA]</scope>
    <source>
        <strain evidence="2 3">DSM 21039</strain>
    </source>
</reference>
<dbReference type="Gene3D" id="3.90.1140.10">
    <property type="entry name" value="Cyclic phosphodiesterase"/>
    <property type="match status" value="1"/>
</dbReference>
<dbReference type="Pfam" id="PF13563">
    <property type="entry name" value="2_5_RNA_ligase2"/>
    <property type="match status" value="1"/>
</dbReference>
<keyword evidence="3" id="KW-1185">Reference proteome</keyword>
<evidence type="ECO:0000313" key="2">
    <source>
        <dbReference type="EMBL" id="SEK36510.1"/>
    </source>
</evidence>
<dbReference type="PANTHER" id="PTHR40037:SF1">
    <property type="entry name" value="PHOSPHOESTERASE SAOUHSC_00951-RELATED"/>
    <property type="match status" value="1"/>
</dbReference>
<dbReference type="OrthoDB" id="1951600at2"/>
<dbReference type="InterPro" id="IPR050580">
    <property type="entry name" value="2H_phosphoesterase_YjcG-like"/>
</dbReference>
<proteinExistence type="predicted"/>
<protein>
    <submittedName>
        <fullName evidence="2">2'-5' RNA ligase</fullName>
    </submittedName>
</protein>
<dbReference type="SUPFAM" id="SSF55144">
    <property type="entry name" value="LigT-like"/>
    <property type="match status" value="1"/>
</dbReference>
<dbReference type="EMBL" id="FOBB01000001">
    <property type="protein sequence ID" value="SEK36510.1"/>
    <property type="molecule type" value="Genomic_DNA"/>
</dbReference>
<dbReference type="GO" id="GO:0016874">
    <property type="term" value="F:ligase activity"/>
    <property type="evidence" value="ECO:0007669"/>
    <property type="project" value="UniProtKB-KW"/>
</dbReference>
<dbReference type="AlphaFoldDB" id="A0A1H7GJ17"/>
<keyword evidence="2" id="KW-0436">Ligase</keyword>
<dbReference type="STRING" id="573321.SAMN04488505_10158"/>
<dbReference type="PANTHER" id="PTHR40037">
    <property type="entry name" value="PHOSPHOESTERASE YJCG-RELATED"/>
    <property type="match status" value="1"/>
</dbReference>
<feature type="compositionally biased region" description="Basic and acidic residues" evidence="1">
    <location>
        <begin position="1"/>
        <end position="10"/>
    </location>
</feature>
<dbReference type="RefSeq" id="WP_089906169.1">
    <property type="nucleotide sequence ID" value="NZ_FOBB01000001.1"/>
</dbReference>
<organism evidence="2 3">
    <name type="scientific">Chitinophaga rupis</name>
    <dbReference type="NCBI Taxonomy" id="573321"/>
    <lineage>
        <taxon>Bacteria</taxon>
        <taxon>Pseudomonadati</taxon>
        <taxon>Bacteroidota</taxon>
        <taxon>Chitinophagia</taxon>
        <taxon>Chitinophagales</taxon>
        <taxon>Chitinophagaceae</taxon>
        <taxon>Chitinophaga</taxon>
    </lineage>
</organism>
<accession>A0A1H7GJ17</accession>
<dbReference type="InterPro" id="IPR009097">
    <property type="entry name" value="Cyclic_Pdiesterase"/>
</dbReference>
<dbReference type="Proteomes" id="UP000198984">
    <property type="component" value="Unassembled WGS sequence"/>
</dbReference>
<name>A0A1H7GJ17_9BACT</name>
<sequence>MNFERGEQPHRPRVVQNRPSSQGGYGGNRDFGNSYNRGNRFNQGNNRPAPKRRFNKPPRQEKKIYFIALLPTAEAGKEIIRLKQEFAEHYGARFALKVLPHITLQVPFTADPFLEKTLTAGLAEFAASAQPFEVTLNGFGTSLFKAQRILYIKVAQEPAIMNIHKELVTFLRREFGFSRMLARDTFRPHVTVAFNDLTAPQLEAAWPEYEHRPFNISFKVNNLYFMRHNGSSWEVLQKCRLGQPL</sequence>
<evidence type="ECO:0000313" key="3">
    <source>
        <dbReference type="Proteomes" id="UP000198984"/>
    </source>
</evidence>